<accession>A0A9N8W2Y9</accession>
<keyword evidence="7" id="KW-1185">Reference proteome</keyword>
<dbReference type="EMBL" id="CAJVPS010000255">
    <property type="protein sequence ID" value="CAG8470155.1"/>
    <property type="molecule type" value="Genomic_DNA"/>
</dbReference>
<dbReference type="OrthoDB" id="10250488at2759"/>
<evidence type="ECO:0000313" key="6">
    <source>
        <dbReference type="EMBL" id="CAG8470155.1"/>
    </source>
</evidence>
<evidence type="ECO:0000313" key="7">
    <source>
        <dbReference type="Proteomes" id="UP000789508"/>
    </source>
</evidence>
<dbReference type="Proteomes" id="UP000789508">
    <property type="component" value="Unassembled WGS sequence"/>
</dbReference>
<keyword evidence="2 4" id="KW-0689">Ribosomal protein</keyword>
<dbReference type="GO" id="GO:0022618">
    <property type="term" value="P:protein-RNA complex assembly"/>
    <property type="evidence" value="ECO:0007669"/>
    <property type="project" value="TreeGrafter"/>
</dbReference>
<dbReference type="PANTHER" id="PTHR10965:SF0">
    <property type="entry name" value="LARGE RIBOSOMAL SUBUNIT PROTEIN EL38"/>
    <property type="match status" value="1"/>
</dbReference>
<evidence type="ECO:0000256" key="2">
    <source>
        <dbReference type="ARBA" id="ARBA00022980"/>
    </source>
</evidence>
<name>A0A9N8W2Y9_9GLOM</name>
<organism evidence="6 7">
    <name type="scientific">Ambispora leptoticha</name>
    <dbReference type="NCBI Taxonomy" id="144679"/>
    <lineage>
        <taxon>Eukaryota</taxon>
        <taxon>Fungi</taxon>
        <taxon>Fungi incertae sedis</taxon>
        <taxon>Mucoromycota</taxon>
        <taxon>Glomeromycotina</taxon>
        <taxon>Glomeromycetes</taxon>
        <taxon>Archaeosporales</taxon>
        <taxon>Ambisporaceae</taxon>
        <taxon>Ambispora</taxon>
    </lineage>
</organism>
<comment type="similarity">
    <text evidence="1 4">Belongs to the eukaryotic ribosomal protein eL38 family.</text>
</comment>
<sequence length="268" mass="30421">MFNDSSNITFGMSAESATKEGEPFSTHTTKHKTKEEEIIPNSVYVKNDRVNTMVSPKKQKSGTLPALSLTDAVKQGTTRVSNDCQRNYQRRIRLDPAYEIIAIEASCDVDFAFKITIIESGLEELICTTEAERDGEAIGIIKISFSLKAPSIQKDLSFTPFHFDFFNYWKTTSRCEERYENCGVIEGQSPKQILDIKKFLAIAQRKDAKCTYTTARIKKKKNSSSVKFKLRCSRYLYTLVIEDAEKAEKLRKSLPPGLTVTDVKPKRE</sequence>
<dbReference type="AlphaFoldDB" id="A0A9N8W2Y9"/>
<feature type="region of interest" description="Disordered" evidence="5">
    <location>
        <begin position="1"/>
        <end position="33"/>
    </location>
</feature>
<comment type="caution">
    <text evidence="6">The sequence shown here is derived from an EMBL/GenBank/DDBJ whole genome shotgun (WGS) entry which is preliminary data.</text>
</comment>
<evidence type="ECO:0000256" key="5">
    <source>
        <dbReference type="SAM" id="MobiDB-lite"/>
    </source>
</evidence>
<dbReference type="InterPro" id="IPR002675">
    <property type="entry name" value="Ribosomal_eL38"/>
</dbReference>
<dbReference type="GO" id="GO:0006412">
    <property type="term" value="P:translation"/>
    <property type="evidence" value="ECO:0007669"/>
    <property type="project" value="InterPro"/>
</dbReference>
<proteinExistence type="inferred from homology"/>
<dbReference type="Gene3D" id="3.30.720.90">
    <property type="match status" value="1"/>
</dbReference>
<dbReference type="GO" id="GO:0022625">
    <property type="term" value="C:cytosolic large ribosomal subunit"/>
    <property type="evidence" value="ECO:0007669"/>
    <property type="project" value="TreeGrafter"/>
</dbReference>
<evidence type="ECO:0000256" key="1">
    <source>
        <dbReference type="ARBA" id="ARBA00007803"/>
    </source>
</evidence>
<feature type="compositionally biased region" description="Polar residues" evidence="5">
    <location>
        <begin position="1"/>
        <end position="10"/>
    </location>
</feature>
<dbReference type="PANTHER" id="PTHR10965">
    <property type="entry name" value="60S RIBOSOMAL PROTEIN L38"/>
    <property type="match status" value="1"/>
</dbReference>
<dbReference type="InterPro" id="IPR038464">
    <property type="entry name" value="Ribosomal_eL38_sf"/>
</dbReference>
<evidence type="ECO:0000256" key="3">
    <source>
        <dbReference type="ARBA" id="ARBA00023274"/>
    </source>
</evidence>
<keyword evidence="3 4" id="KW-0687">Ribonucleoprotein</keyword>
<reference evidence="6" key="1">
    <citation type="submission" date="2021-06" db="EMBL/GenBank/DDBJ databases">
        <authorList>
            <person name="Kallberg Y."/>
            <person name="Tangrot J."/>
            <person name="Rosling A."/>
        </authorList>
    </citation>
    <scope>NUCLEOTIDE SEQUENCE</scope>
    <source>
        <strain evidence="6">FL130A</strain>
    </source>
</reference>
<dbReference type="GO" id="GO:0003735">
    <property type="term" value="F:structural constituent of ribosome"/>
    <property type="evidence" value="ECO:0007669"/>
    <property type="project" value="InterPro"/>
</dbReference>
<dbReference type="FunFam" id="3.30.720.90:FF:000001">
    <property type="entry name" value="60S ribosomal protein L38"/>
    <property type="match status" value="1"/>
</dbReference>
<protein>
    <submittedName>
        <fullName evidence="6">6292_t:CDS:1</fullName>
    </submittedName>
</protein>
<gene>
    <name evidence="6" type="ORF">ALEPTO_LOCUS1972</name>
</gene>
<dbReference type="Pfam" id="PF01781">
    <property type="entry name" value="Ribosomal_L38e"/>
    <property type="match status" value="1"/>
</dbReference>
<evidence type="ECO:0000256" key="4">
    <source>
        <dbReference type="RuleBase" id="RU003445"/>
    </source>
</evidence>